<feature type="transmembrane region" description="Helical" evidence="8">
    <location>
        <begin position="359"/>
        <end position="389"/>
    </location>
</feature>
<feature type="transmembrane region" description="Helical" evidence="8">
    <location>
        <begin position="309"/>
        <end position="338"/>
    </location>
</feature>
<keyword evidence="2" id="KW-1003">Cell membrane</keyword>
<protein>
    <submittedName>
        <fullName evidence="10">FtsX-like permease family protein</fullName>
    </submittedName>
</protein>
<evidence type="ECO:0000256" key="1">
    <source>
        <dbReference type="ARBA" id="ARBA00004651"/>
    </source>
</evidence>
<evidence type="ECO:0000259" key="9">
    <source>
        <dbReference type="Pfam" id="PF02687"/>
    </source>
</evidence>
<evidence type="ECO:0000256" key="5">
    <source>
        <dbReference type="ARBA" id="ARBA00023136"/>
    </source>
</evidence>
<dbReference type="RefSeq" id="WP_278157571.1">
    <property type="nucleotide sequence ID" value="NZ_CP121252.1"/>
</dbReference>
<evidence type="ECO:0000256" key="3">
    <source>
        <dbReference type="ARBA" id="ARBA00022692"/>
    </source>
</evidence>
<feature type="transmembrane region" description="Helical" evidence="8">
    <location>
        <begin position="861"/>
        <end position="881"/>
    </location>
</feature>
<feature type="transmembrane region" description="Helical" evidence="8">
    <location>
        <begin position="488"/>
        <end position="513"/>
    </location>
</feature>
<gene>
    <name evidence="10" type="ORF">P8192_13795</name>
</gene>
<evidence type="ECO:0000256" key="8">
    <source>
        <dbReference type="SAM" id="Phobius"/>
    </source>
</evidence>
<dbReference type="Pfam" id="PF02687">
    <property type="entry name" value="FtsX"/>
    <property type="match status" value="2"/>
</dbReference>
<feature type="domain" description="ABC3 transporter permease C-terminal" evidence="9">
    <location>
        <begin position="317"/>
        <end position="436"/>
    </location>
</feature>
<keyword evidence="3 8" id="KW-0812">Transmembrane</keyword>
<feature type="domain" description="ABC3 transporter permease C-terminal" evidence="9">
    <location>
        <begin position="767"/>
        <end position="891"/>
    </location>
</feature>
<feature type="transmembrane region" description="Helical" evidence="8">
    <location>
        <begin position="809"/>
        <end position="836"/>
    </location>
</feature>
<dbReference type="EMBL" id="CP121252">
    <property type="protein sequence ID" value="WFP16431.1"/>
    <property type="molecule type" value="Genomic_DNA"/>
</dbReference>
<evidence type="ECO:0000313" key="11">
    <source>
        <dbReference type="Proteomes" id="UP001219037"/>
    </source>
</evidence>
<name>A0ABY8H5M4_9MICC</name>
<feature type="transmembrane region" description="Helical" evidence="8">
    <location>
        <begin position="453"/>
        <end position="476"/>
    </location>
</feature>
<dbReference type="PANTHER" id="PTHR30572:SF4">
    <property type="entry name" value="ABC TRANSPORTER PERMEASE YTRF"/>
    <property type="match status" value="1"/>
</dbReference>
<dbReference type="Proteomes" id="UP001219037">
    <property type="component" value="Chromosome"/>
</dbReference>
<evidence type="ECO:0000256" key="7">
    <source>
        <dbReference type="SAM" id="MobiDB-lite"/>
    </source>
</evidence>
<keyword evidence="5 8" id="KW-0472">Membrane</keyword>
<evidence type="ECO:0000256" key="4">
    <source>
        <dbReference type="ARBA" id="ARBA00022989"/>
    </source>
</evidence>
<dbReference type="InterPro" id="IPR003838">
    <property type="entry name" value="ABC3_permease_C"/>
</dbReference>
<proteinExistence type="inferred from homology"/>
<comment type="similarity">
    <text evidence="6">Belongs to the ABC-4 integral membrane protein family.</text>
</comment>
<evidence type="ECO:0000313" key="10">
    <source>
        <dbReference type="EMBL" id="WFP16431.1"/>
    </source>
</evidence>
<dbReference type="PANTHER" id="PTHR30572">
    <property type="entry name" value="MEMBRANE COMPONENT OF TRANSPORTER-RELATED"/>
    <property type="match status" value="1"/>
</dbReference>
<accession>A0ABY8H5M4</accession>
<organism evidence="10 11">
    <name type="scientific">Citricoccus muralis</name>
    <dbReference type="NCBI Taxonomy" id="169134"/>
    <lineage>
        <taxon>Bacteria</taxon>
        <taxon>Bacillati</taxon>
        <taxon>Actinomycetota</taxon>
        <taxon>Actinomycetes</taxon>
        <taxon>Micrococcales</taxon>
        <taxon>Micrococcaceae</taxon>
        <taxon>Citricoccus</taxon>
    </lineage>
</organism>
<evidence type="ECO:0000256" key="2">
    <source>
        <dbReference type="ARBA" id="ARBA00022475"/>
    </source>
</evidence>
<feature type="region of interest" description="Disordered" evidence="7">
    <location>
        <begin position="74"/>
        <end position="95"/>
    </location>
</feature>
<feature type="transmembrane region" description="Helical" evidence="8">
    <location>
        <begin position="409"/>
        <end position="432"/>
    </location>
</feature>
<feature type="transmembrane region" description="Helical" evidence="8">
    <location>
        <begin position="534"/>
        <end position="552"/>
    </location>
</feature>
<feature type="transmembrane region" description="Helical" evidence="8">
    <location>
        <begin position="16"/>
        <end position="37"/>
    </location>
</feature>
<dbReference type="InterPro" id="IPR050250">
    <property type="entry name" value="Macrolide_Exporter_MacB"/>
</dbReference>
<evidence type="ECO:0000256" key="6">
    <source>
        <dbReference type="ARBA" id="ARBA00038076"/>
    </source>
</evidence>
<comment type="subcellular location">
    <subcellularLocation>
        <location evidence="1">Cell membrane</location>
        <topology evidence="1">Multi-pass membrane protein</topology>
    </subcellularLocation>
</comment>
<reference evidence="10 11" key="1">
    <citation type="submission" date="2023-04" db="EMBL/GenBank/DDBJ databases">
        <title>Funneling lignin-derived compounds into biodiesel using alkali-halophilic Citricoccus sp. P2.</title>
        <authorList>
            <person name="Luo C.-B."/>
        </authorList>
    </citation>
    <scope>NUCLEOTIDE SEQUENCE [LARGE SCALE GENOMIC DNA]</scope>
    <source>
        <strain evidence="10 11">P2</strain>
    </source>
</reference>
<keyword evidence="4 8" id="KW-1133">Transmembrane helix</keyword>
<keyword evidence="11" id="KW-1185">Reference proteome</keyword>
<sequence length="898" mass="91954">MLKLALSQLRATPRRYVSVLLAILIGVTFLASAMLVGSSSNATLRESLGSTYSRADLVVVPSQNDFDVSNALGRLAGPPATSETVTDENGDPASDLGALQDVDGVAEAHPSVAAGAGLTLPQNIVDSGQEGTYTSTSDFAMVTPVPQNSAMIPESLAEGEYPAVDSNDEITVDAATAERLKLSVGDQTTLQLPAFAEDTGEESSQGLAVTIVGITERSSNPFSIGAAQLYSGTDLFSSLNLQPFPGEEAPTEYSTTADYVLIDVADGASPATVAAAVQDRLDRAGVNATVDTPDAAAQAQVGDLAGSNVFVYILAGFAIIALIVTMLVISNTFSVLVAQRTRQLALQRVLGATRAQVRGAVLTEALLVGLVGSVLGVALASGLVAGLVAIGRSFEGMAAITFAMDPVSLSIVILIGIVMTVIASLVPAARATRVSPLAAMRPVDDATVGSRAGIFRLVVGGLLTLAGVGLLVLGAAQGELLIAVGGGALSFIGLLMLAVLFVPGAVYSVGGLVRATGVPGRMAQLNSVRNRSRTTATATALLVGTTLVAMMLTGGKIAQDQADSVLGANYPVDLYAQLNPENVSGFDDAEQIAEQVAAVEHVEGALALPQVATLEDGISVFAIDPNDADTFAASLPAADREALRETGTLVAPSWVAENLGDTVTVPGASGAETEVTTHGTEASSLDALVSLETAEQLGLNPQDGIEAGISLLWINVSDDLNMDSLNELIADIGQAADITPESISGPVAERILYTQIIDMMLLIVTALLAVSVLIALIGVANTLSLSTIERTRENSLMRALGLTKQGLRGMLAMEAVLVSGVAALIGSVLGVVYGWFGAQTVFGELRVDSGLTQLVPVSVPWLNLLAILAVAVLAGLLASVAPARRAVKLQPVEGLAVE</sequence>
<feature type="transmembrane region" description="Helical" evidence="8">
    <location>
        <begin position="759"/>
        <end position="788"/>
    </location>
</feature>